<comment type="function">
    <text evidence="10 11">The central subunit of the protein translocation channel SecYEG. Consists of two halves formed by TMs 1-5 and 6-10. These two domains form a lateral gate at the front which open onto the bilayer between TMs 2 and 7, and are clamped together by SecE at the back. The channel is closed by both a pore ring composed of hydrophobic SecY resides and a short helix (helix 2A) on the extracellular side of the membrane which forms a plug. The plug probably moves laterally to allow the channel to open. The ring and the pore may move independently.</text>
</comment>
<evidence type="ECO:0000256" key="4">
    <source>
        <dbReference type="ARBA" id="ARBA00022692"/>
    </source>
</evidence>
<comment type="subcellular location">
    <subcellularLocation>
        <location evidence="10">Cell membrane</location>
        <topology evidence="10">Multi-pass membrane protein</topology>
    </subcellularLocation>
    <subcellularLocation>
        <location evidence="1 12">Membrane</location>
        <topology evidence="1 12">Multi-pass membrane protein</topology>
    </subcellularLocation>
</comment>
<evidence type="ECO:0000256" key="6">
    <source>
        <dbReference type="ARBA" id="ARBA00022989"/>
    </source>
</evidence>
<dbReference type="GO" id="GO:0005886">
    <property type="term" value="C:plasma membrane"/>
    <property type="evidence" value="ECO:0007669"/>
    <property type="project" value="UniProtKB-SubCell"/>
</dbReference>
<feature type="transmembrane region" description="Helical" evidence="10">
    <location>
        <begin position="214"/>
        <end position="235"/>
    </location>
</feature>
<keyword evidence="7 10" id="KW-0811">Translocation</keyword>
<dbReference type="GO" id="GO:0065002">
    <property type="term" value="P:intracellular protein transmembrane transport"/>
    <property type="evidence" value="ECO:0007669"/>
    <property type="project" value="UniProtKB-UniRule"/>
</dbReference>
<dbReference type="Gene3D" id="1.10.3370.10">
    <property type="entry name" value="SecY subunit domain"/>
    <property type="match status" value="1"/>
</dbReference>
<feature type="transmembrane region" description="Helical" evidence="10">
    <location>
        <begin position="152"/>
        <end position="172"/>
    </location>
</feature>
<keyword evidence="6 10" id="KW-1133">Transmembrane helix</keyword>
<evidence type="ECO:0000256" key="13">
    <source>
        <dbReference type="RuleBase" id="RU004349"/>
    </source>
</evidence>
<evidence type="ECO:0000256" key="11">
    <source>
        <dbReference type="RuleBase" id="RU000537"/>
    </source>
</evidence>
<feature type="transmembrane region" description="Helical" evidence="10">
    <location>
        <begin position="121"/>
        <end position="140"/>
    </location>
</feature>
<evidence type="ECO:0000256" key="5">
    <source>
        <dbReference type="ARBA" id="ARBA00022927"/>
    </source>
</evidence>
<reference evidence="14" key="1">
    <citation type="journal article" date="2015" name="ISME J.">
        <title>Aquifer environment selects for microbial species cohorts in sediment and groundwater.</title>
        <authorList>
            <person name="Hug L.A."/>
            <person name="Thomas B.C."/>
            <person name="Brown C.T."/>
            <person name="Frischkorn K.R."/>
            <person name="Williams K.H."/>
            <person name="Tringe S.G."/>
            <person name="Banfield J.F."/>
        </authorList>
    </citation>
    <scope>NUCLEOTIDE SEQUENCE</scope>
</reference>
<evidence type="ECO:0000256" key="8">
    <source>
        <dbReference type="ARBA" id="ARBA00023136"/>
    </source>
</evidence>
<evidence type="ECO:0000256" key="3">
    <source>
        <dbReference type="ARBA" id="ARBA00022448"/>
    </source>
</evidence>
<feature type="transmembrane region" description="Helical" evidence="10">
    <location>
        <begin position="76"/>
        <end position="101"/>
    </location>
</feature>
<dbReference type="AlphaFoldDB" id="A0A0H4TTE1"/>
<feature type="transmembrane region" description="Helical" evidence="10">
    <location>
        <begin position="20"/>
        <end position="36"/>
    </location>
</feature>
<sequence length="438" mass="47948">MFDRIVNSIRNVLKIEELRGRILFTFGLLAIYRLGAHTPTPGINGAALSQFLRDKGGALMGFFDIFSGGALSKLSIFALGIMPYISASIILQLLTVVIPTLANLAKEGESGRRVITQYTRYLTVLISLIQSFGIAVGLEGMQNGMFVQAPGWSFRLMTVLTLTTGTIFVMWLGEQINERGIGNGISIIIFAGIIANIPQAAINTFRLYSAGQLGAFLLIIVGIMILVVVAVVVYIESAKRKIPVQYAKRVVGRKVYGGQSTHIPLKLNTAGVIPPIFASSLIAFPAMVAGFITVPWVNTIANQFAPGSFLYTFLYAVLIIFFCYFYTAVVLNPVDMADNMKKYGGFIPGIRPGQRTSDYIYRVMSRLTLIGALYLTAVSILPELLVAYANVPFYFGGTSVLIVIVVAMDTAQQIETHMISRNYEGFLRKGRVRSKGSW</sequence>
<dbReference type="InterPro" id="IPR026593">
    <property type="entry name" value="SecY"/>
</dbReference>
<dbReference type="PANTHER" id="PTHR10906">
    <property type="entry name" value="SECY/SEC61-ALPHA FAMILY MEMBER"/>
    <property type="match status" value="1"/>
</dbReference>
<dbReference type="PROSITE" id="PS00755">
    <property type="entry name" value="SECY_1"/>
    <property type="match status" value="1"/>
</dbReference>
<feature type="transmembrane region" description="Helical" evidence="10">
    <location>
        <begin position="276"/>
        <end position="297"/>
    </location>
</feature>
<feature type="transmembrane region" description="Helical" evidence="10">
    <location>
        <begin position="184"/>
        <end position="202"/>
    </location>
</feature>
<name>A0A0H4TTE1_9BACT</name>
<accession>A0A0H4TTE1</accession>
<dbReference type="Pfam" id="PF00344">
    <property type="entry name" value="SecY"/>
    <property type="match status" value="1"/>
</dbReference>
<keyword evidence="5 10" id="KW-0653">Protein transport</keyword>
<dbReference type="FunFam" id="1.10.3370.10:FF:000001">
    <property type="entry name" value="Preprotein translocase subunit SecY"/>
    <property type="match status" value="1"/>
</dbReference>
<evidence type="ECO:0000313" key="14">
    <source>
        <dbReference type="EMBL" id="AKQ04109.1"/>
    </source>
</evidence>
<keyword evidence="3 10" id="KW-0813">Transport</keyword>
<dbReference type="PRINTS" id="PR00303">
    <property type="entry name" value="SECYTRNLCASE"/>
</dbReference>
<evidence type="ECO:0000256" key="10">
    <source>
        <dbReference type="HAMAP-Rule" id="MF_01465"/>
    </source>
</evidence>
<dbReference type="InterPro" id="IPR023201">
    <property type="entry name" value="SecY_dom_sf"/>
</dbReference>
<dbReference type="GO" id="GO:0043952">
    <property type="term" value="P:protein transport by the Sec complex"/>
    <property type="evidence" value="ECO:0007669"/>
    <property type="project" value="UniProtKB-UniRule"/>
</dbReference>
<evidence type="ECO:0000256" key="9">
    <source>
        <dbReference type="ARBA" id="ARBA00039733"/>
    </source>
</evidence>
<protein>
    <recommendedName>
        <fullName evidence="9 10">Protein translocase subunit SecY</fullName>
    </recommendedName>
</protein>
<dbReference type="EMBL" id="KT007028">
    <property type="protein sequence ID" value="AKQ04109.1"/>
    <property type="molecule type" value="Genomic_DNA"/>
</dbReference>
<evidence type="ECO:0000256" key="12">
    <source>
        <dbReference type="RuleBase" id="RU003484"/>
    </source>
</evidence>
<gene>
    <name evidence="10" type="primary">secY</name>
</gene>
<feature type="transmembrane region" description="Helical" evidence="10">
    <location>
        <begin position="393"/>
        <end position="411"/>
    </location>
</feature>
<dbReference type="SUPFAM" id="SSF103491">
    <property type="entry name" value="Preprotein translocase SecY subunit"/>
    <property type="match status" value="1"/>
</dbReference>
<keyword evidence="10" id="KW-1003">Cell membrane</keyword>
<keyword evidence="4 10" id="KW-0812">Transmembrane</keyword>
<dbReference type="HAMAP" id="MF_01465">
    <property type="entry name" value="SecY"/>
    <property type="match status" value="1"/>
</dbReference>
<comment type="similarity">
    <text evidence="2 10 13">Belongs to the SecY/SEC61-alpha family.</text>
</comment>
<dbReference type="InterPro" id="IPR030659">
    <property type="entry name" value="SecY_CS"/>
</dbReference>
<dbReference type="GO" id="GO:0006605">
    <property type="term" value="P:protein targeting"/>
    <property type="evidence" value="ECO:0007669"/>
    <property type="project" value="UniProtKB-UniRule"/>
</dbReference>
<keyword evidence="8 10" id="KW-0472">Membrane</keyword>
<dbReference type="InterPro" id="IPR002208">
    <property type="entry name" value="SecY/SEC61-alpha"/>
</dbReference>
<proteinExistence type="inferred from homology"/>
<dbReference type="PIRSF" id="PIRSF004557">
    <property type="entry name" value="SecY"/>
    <property type="match status" value="1"/>
</dbReference>
<comment type="subunit">
    <text evidence="10">Component of the Sec protein translocase complex. Heterotrimer consisting of SecY, SecE and SecG subunits. The heterotrimers can form oligomers, although 1 heterotrimer is thought to be able to translocate proteins. Interacts with the ribosome. Interacts with SecDF, and other proteins may be involved. Interacts with SecA.</text>
</comment>
<feature type="transmembrane region" description="Helical" evidence="10">
    <location>
        <begin position="359"/>
        <end position="381"/>
    </location>
</feature>
<dbReference type="PROSITE" id="PS00756">
    <property type="entry name" value="SECY_2"/>
    <property type="match status" value="1"/>
</dbReference>
<evidence type="ECO:0000256" key="7">
    <source>
        <dbReference type="ARBA" id="ARBA00023010"/>
    </source>
</evidence>
<organism evidence="14">
    <name type="scientific">uncultured Nitrospirae bacterium Rifle_16ft_4_minimus_39958</name>
    <dbReference type="NCBI Taxonomy" id="1665131"/>
    <lineage>
        <taxon>Bacteria</taxon>
        <taxon>Pseudomonadati</taxon>
        <taxon>Nitrospirota</taxon>
        <taxon>environmental samples</taxon>
    </lineage>
</organism>
<evidence type="ECO:0000256" key="1">
    <source>
        <dbReference type="ARBA" id="ARBA00004141"/>
    </source>
</evidence>
<evidence type="ECO:0000256" key="2">
    <source>
        <dbReference type="ARBA" id="ARBA00005751"/>
    </source>
</evidence>
<feature type="transmembrane region" description="Helical" evidence="10">
    <location>
        <begin position="309"/>
        <end position="331"/>
    </location>
</feature>
<dbReference type="NCBIfam" id="TIGR00967">
    <property type="entry name" value="3a0501s007"/>
    <property type="match status" value="1"/>
</dbReference>